<dbReference type="Pfam" id="PF03975">
    <property type="entry name" value="CheD"/>
    <property type="match status" value="1"/>
</dbReference>
<keyword evidence="2 3" id="KW-0378">Hydrolase</keyword>
<evidence type="ECO:0000256" key="4">
    <source>
        <dbReference type="SAM" id="MobiDB-lite"/>
    </source>
</evidence>
<dbReference type="PANTHER" id="PTHR35147">
    <property type="entry name" value="CHEMORECEPTOR GLUTAMINE DEAMIDASE CHED-RELATED"/>
    <property type="match status" value="1"/>
</dbReference>
<dbReference type="InterPro" id="IPR011324">
    <property type="entry name" value="Cytotoxic_necrot_fac-like_cat"/>
</dbReference>
<dbReference type="OrthoDB" id="10499at2157"/>
<accession>A0A521CB36</accession>
<comment type="function">
    <text evidence="3">Probably deamidates glutamine residues to glutamate on methyl-accepting chemotaxis receptors (MCPs), playing an important role in chemotaxis.</text>
</comment>
<dbReference type="GO" id="GO:0006935">
    <property type="term" value="P:chemotaxis"/>
    <property type="evidence" value="ECO:0007669"/>
    <property type="project" value="UniProtKB-UniRule"/>
</dbReference>
<dbReference type="CDD" id="cd16352">
    <property type="entry name" value="CheD"/>
    <property type="match status" value="1"/>
</dbReference>
<dbReference type="HAMAP" id="MF_01440">
    <property type="entry name" value="CheD"/>
    <property type="match status" value="1"/>
</dbReference>
<dbReference type="EMBL" id="FXTD01000004">
    <property type="protein sequence ID" value="SMO55960.1"/>
    <property type="molecule type" value="Genomic_DNA"/>
</dbReference>
<name>A0A521CB36_9EURY</name>
<dbReference type="Proteomes" id="UP000319712">
    <property type="component" value="Unassembled WGS sequence"/>
</dbReference>
<sequence>MSHLTPSGDRTASNRGEPPRRVKVGVGDLAVVNDGATLTTSGLGSCVAVALVDPVTDTRGLLHAMLPSADGNASHTPRPAKYVDSGLGTLVDELASAGASPARLEARLVGGAEMLDLTAAVGPRNVDRARECLEDAGIPIVASDVGDAVGRTVRFLSGGDLAVRAADGFERTL</sequence>
<organism evidence="5 6">
    <name type="scientific">Halorubrum cibi</name>
    <dbReference type="NCBI Taxonomy" id="413815"/>
    <lineage>
        <taxon>Archaea</taxon>
        <taxon>Methanobacteriati</taxon>
        <taxon>Methanobacteriota</taxon>
        <taxon>Stenosarchaea group</taxon>
        <taxon>Halobacteria</taxon>
        <taxon>Halobacteriales</taxon>
        <taxon>Haloferacaceae</taxon>
        <taxon>Halorubrum</taxon>
    </lineage>
</organism>
<proteinExistence type="inferred from homology"/>
<dbReference type="GO" id="GO:0050568">
    <property type="term" value="F:protein-glutamine glutaminase activity"/>
    <property type="evidence" value="ECO:0007669"/>
    <property type="project" value="UniProtKB-UniRule"/>
</dbReference>
<evidence type="ECO:0000313" key="6">
    <source>
        <dbReference type="Proteomes" id="UP000319712"/>
    </source>
</evidence>
<dbReference type="EC" id="3.5.1.44" evidence="3"/>
<dbReference type="SUPFAM" id="SSF64438">
    <property type="entry name" value="CNF1/YfiH-like putative cysteine hydrolases"/>
    <property type="match status" value="1"/>
</dbReference>
<dbReference type="InterPro" id="IPR005659">
    <property type="entry name" value="Chemorcpt_Glu_NH3ase_CheD"/>
</dbReference>
<dbReference type="Gene3D" id="3.30.1330.200">
    <property type="match status" value="1"/>
</dbReference>
<gene>
    <name evidence="3" type="primary">cheD</name>
    <name evidence="5" type="ORF">SAMN06264867_10436</name>
</gene>
<dbReference type="InterPro" id="IPR038592">
    <property type="entry name" value="CheD-like_sf"/>
</dbReference>
<reference evidence="5 6" key="1">
    <citation type="submission" date="2017-05" db="EMBL/GenBank/DDBJ databases">
        <authorList>
            <person name="Varghese N."/>
            <person name="Submissions S."/>
        </authorList>
    </citation>
    <scope>NUCLEOTIDE SEQUENCE [LARGE SCALE GENOMIC DNA]</scope>
    <source>
        <strain evidence="5 6">DSM 19504</strain>
    </source>
</reference>
<comment type="similarity">
    <text evidence="3">Belongs to the CheD family.</text>
</comment>
<evidence type="ECO:0000256" key="3">
    <source>
        <dbReference type="HAMAP-Rule" id="MF_01440"/>
    </source>
</evidence>
<evidence type="ECO:0000313" key="5">
    <source>
        <dbReference type="EMBL" id="SMO55960.1"/>
    </source>
</evidence>
<feature type="compositionally biased region" description="Polar residues" evidence="4">
    <location>
        <begin position="1"/>
        <end position="14"/>
    </location>
</feature>
<dbReference type="AlphaFoldDB" id="A0A521CB36"/>
<keyword evidence="6" id="KW-1185">Reference proteome</keyword>
<comment type="catalytic activity">
    <reaction evidence="3">
        <text>L-glutaminyl-[protein] + H2O = L-glutamyl-[protein] + NH4(+)</text>
        <dbReference type="Rhea" id="RHEA:16441"/>
        <dbReference type="Rhea" id="RHEA-COMP:10207"/>
        <dbReference type="Rhea" id="RHEA-COMP:10208"/>
        <dbReference type="ChEBI" id="CHEBI:15377"/>
        <dbReference type="ChEBI" id="CHEBI:28938"/>
        <dbReference type="ChEBI" id="CHEBI:29973"/>
        <dbReference type="ChEBI" id="CHEBI:30011"/>
        <dbReference type="EC" id="3.5.1.44"/>
    </reaction>
</comment>
<protein>
    <recommendedName>
        <fullName evidence="3">Probable chemoreceptor glutamine deamidase CheD</fullName>
        <ecNumber evidence="3">3.5.1.44</ecNumber>
    </recommendedName>
</protein>
<dbReference type="PANTHER" id="PTHR35147:SF1">
    <property type="entry name" value="CHEMORECEPTOR GLUTAMINE DEAMIDASE CHED-RELATED"/>
    <property type="match status" value="1"/>
</dbReference>
<evidence type="ECO:0000256" key="1">
    <source>
        <dbReference type="ARBA" id="ARBA00022500"/>
    </source>
</evidence>
<dbReference type="RefSeq" id="WP_142986113.1">
    <property type="nucleotide sequence ID" value="NZ_FXTD01000004.1"/>
</dbReference>
<feature type="region of interest" description="Disordered" evidence="4">
    <location>
        <begin position="1"/>
        <end position="22"/>
    </location>
</feature>
<keyword evidence="1 3" id="KW-0145">Chemotaxis</keyword>
<evidence type="ECO:0000256" key="2">
    <source>
        <dbReference type="ARBA" id="ARBA00022801"/>
    </source>
</evidence>